<dbReference type="EMBL" id="AAKMPW010000116">
    <property type="protein sequence ID" value="ECT3932177.1"/>
    <property type="molecule type" value="Genomic_DNA"/>
</dbReference>
<reference evidence="1" key="1">
    <citation type="submission" date="2018-09" db="EMBL/GenBank/DDBJ databases">
        <authorList>
            <consortium name="GenomeTrakr network: Whole genome sequencing for foodborne pathogen traceback"/>
        </authorList>
    </citation>
    <scope>NUCLEOTIDE SEQUENCE</scope>
    <source>
        <strain evidence="1">FSIS11813926</strain>
    </source>
</reference>
<evidence type="ECO:0000313" key="1">
    <source>
        <dbReference type="EMBL" id="ECT3932177.1"/>
    </source>
</evidence>
<gene>
    <name evidence="1" type="ORF">D4T75_26395</name>
</gene>
<accession>A0A600V1X2</accession>
<protein>
    <submittedName>
        <fullName evidence="1">DNA distortion polypeptide 3</fullName>
    </submittedName>
</protein>
<sequence length="64" mass="7670">MKYLVKEFINEKYTKAVNILKDNLKEHYHVFYCVRLSEILFPASEYGTEQFFSDFEKINSISLP</sequence>
<dbReference type="AlphaFoldDB" id="A0A600V1X2"/>
<feature type="non-terminal residue" evidence="1">
    <location>
        <position position="64"/>
    </location>
</feature>
<proteinExistence type="predicted"/>
<comment type="caution">
    <text evidence="1">The sequence shown here is derived from an EMBL/GenBank/DDBJ whole genome shotgun (WGS) entry which is preliminary data.</text>
</comment>
<name>A0A600V1X2_SALET</name>
<organism evidence="1">
    <name type="scientific">Salmonella enterica subsp. enterica serovar 4,[5],12:i:-</name>
    <dbReference type="NCBI Taxonomy" id="440524"/>
    <lineage>
        <taxon>Bacteria</taxon>
        <taxon>Pseudomonadati</taxon>
        <taxon>Pseudomonadota</taxon>
        <taxon>Gammaproteobacteria</taxon>
        <taxon>Enterobacterales</taxon>
        <taxon>Enterobacteriaceae</taxon>
        <taxon>Salmonella</taxon>
    </lineage>
</organism>